<keyword evidence="1" id="KW-0479">Metal-binding</keyword>
<dbReference type="InParanoid" id="A0A2J6TC85"/>
<sequence>MSSLLQLEYLDAVLCMMELPSITPFNGIKSRSDDFQALHVALSYRIHWVIGYFDQFLYFYRGFLHFYEKTLPENCGYSSAQPYWNWSLDIDNGASFAESPIFDSVYGFGGNGACIFNWTGFFGNSTPTNSGGGCIQDGPFISYNLSVGPGSSVTNHCIRRNFNNNSARWGKVTQVANTTKQSNFEAFRQEAGGVFRPPPNKIHGSGHGMISGEMGNVFSSPGDPLSYLHHANLDRVWAFWQNIGLEARVRDISGYTTSGNRL</sequence>
<dbReference type="InterPro" id="IPR002227">
    <property type="entry name" value="Tyrosinase_Cu-bd"/>
</dbReference>
<feature type="domain" description="Tyrosinase copper-binding" evidence="3">
    <location>
        <begin position="30"/>
        <end position="242"/>
    </location>
</feature>
<dbReference type="SUPFAM" id="SSF48056">
    <property type="entry name" value="Di-copper centre-containing domain"/>
    <property type="match status" value="1"/>
</dbReference>
<dbReference type="PANTHER" id="PTHR11474:SF126">
    <property type="entry name" value="TYROSINASE-LIKE PROTEIN TYR-1-RELATED"/>
    <property type="match status" value="1"/>
</dbReference>
<evidence type="ECO:0000313" key="5">
    <source>
        <dbReference type="Proteomes" id="UP000235371"/>
    </source>
</evidence>
<dbReference type="PRINTS" id="PR00092">
    <property type="entry name" value="TYROSINASE"/>
</dbReference>
<dbReference type="PANTHER" id="PTHR11474">
    <property type="entry name" value="TYROSINASE FAMILY MEMBER"/>
    <property type="match status" value="1"/>
</dbReference>
<evidence type="ECO:0000256" key="2">
    <source>
        <dbReference type="ARBA" id="ARBA00023008"/>
    </source>
</evidence>
<name>A0A2J6TC85_9HELO</name>
<gene>
    <name evidence="4" type="ORF">K444DRAFT_720954</name>
</gene>
<keyword evidence="2" id="KW-0186">Copper</keyword>
<dbReference type="GeneID" id="36596577"/>
<accession>A0A2J6TC85</accession>
<dbReference type="Pfam" id="PF00264">
    <property type="entry name" value="Tyrosinase"/>
    <property type="match status" value="1"/>
</dbReference>
<evidence type="ECO:0000259" key="3">
    <source>
        <dbReference type="Pfam" id="PF00264"/>
    </source>
</evidence>
<evidence type="ECO:0000256" key="1">
    <source>
        <dbReference type="ARBA" id="ARBA00022723"/>
    </source>
</evidence>
<dbReference type="GO" id="GO:0016491">
    <property type="term" value="F:oxidoreductase activity"/>
    <property type="evidence" value="ECO:0007669"/>
    <property type="project" value="InterPro"/>
</dbReference>
<dbReference type="OrthoDB" id="6132182at2759"/>
<dbReference type="AlphaFoldDB" id="A0A2J6TC85"/>
<reference evidence="4 5" key="1">
    <citation type="submission" date="2016-04" db="EMBL/GenBank/DDBJ databases">
        <title>A degradative enzymes factory behind the ericoid mycorrhizal symbiosis.</title>
        <authorList>
            <consortium name="DOE Joint Genome Institute"/>
            <person name="Martino E."/>
            <person name="Morin E."/>
            <person name="Grelet G."/>
            <person name="Kuo A."/>
            <person name="Kohler A."/>
            <person name="Daghino S."/>
            <person name="Barry K."/>
            <person name="Choi C."/>
            <person name="Cichocki N."/>
            <person name="Clum A."/>
            <person name="Copeland A."/>
            <person name="Hainaut M."/>
            <person name="Haridas S."/>
            <person name="Labutti K."/>
            <person name="Lindquist E."/>
            <person name="Lipzen A."/>
            <person name="Khouja H.-R."/>
            <person name="Murat C."/>
            <person name="Ohm R."/>
            <person name="Olson A."/>
            <person name="Spatafora J."/>
            <person name="Veneault-Fourrey C."/>
            <person name="Henrissat B."/>
            <person name="Grigoriev I."/>
            <person name="Martin F."/>
            <person name="Perotto S."/>
        </authorList>
    </citation>
    <scope>NUCLEOTIDE SEQUENCE [LARGE SCALE GENOMIC DNA]</scope>
    <source>
        <strain evidence="4 5">E</strain>
    </source>
</reference>
<protein>
    <submittedName>
        <fullName evidence="4">Di-copper centre-containing protein</fullName>
    </submittedName>
</protein>
<dbReference type="InterPro" id="IPR050316">
    <property type="entry name" value="Tyrosinase/Hemocyanin"/>
</dbReference>
<dbReference type="InterPro" id="IPR008922">
    <property type="entry name" value="Di-copper_centre_dom_sf"/>
</dbReference>
<proteinExistence type="predicted"/>
<dbReference type="RefSeq" id="XP_024737544.1">
    <property type="nucleotide sequence ID" value="XM_024888501.1"/>
</dbReference>
<dbReference type="STRING" id="1095630.A0A2J6TC85"/>
<evidence type="ECO:0000313" key="4">
    <source>
        <dbReference type="EMBL" id="PMD60640.1"/>
    </source>
</evidence>
<dbReference type="EMBL" id="KZ613788">
    <property type="protein sequence ID" value="PMD60640.1"/>
    <property type="molecule type" value="Genomic_DNA"/>
</dbReference>
<keyword evidence="5" id="KW-1185">Reference proteome</keyword>
<dbReference type="Proteomes" id="UP000235371">
    <property type="component" value="Unassembled WGS sequence"/>
</dbReference>
<dbReference type="Gene3D" id="1.10.1280.10">
    <property type="entry name" value="Di-copper center containing domain from catechol oxidase"/>
    <property type="match status" value="1"/>
</dbReference>
<dbReference type="GO" id="GO:0046872">
    <property type="term" value="F:metal ion binding"/>
    <property type="evidence" value="ECO:0007669"/>
    <property type="project" value="UniProtKB-KW"/>
</dbReference>
<organism evidence="4 5">
    <name type="scientific">Hyaloscypha bicolor E</name>
    <dbReference type="NCBI Taxonomy" id="1095630"/>
    <lineage>
        <taxon>Eukaryota</taxon>
        <taxon>Fungi</taxon>
        <taxon>Dikarya</taxon>
        <taxon>Ascomycota</taxon>
        <taxon>Pezizomycotina</taxon>
        <taxon>Leotiomycetes</taxon>
        <taxon>Helotiales</taxon>
        <taxon>Hyaloscyphaceae</taxon>
        <taxon>Hyaloscypha</taxon>
        <taxon>Hyaloscypha bicolor</taxon>
    </lineage>
</organism>